<sequence>MADFRTGDEVPHFNGFRVIMAARPVDAHLSDFGHYLIWQSIDKEFITACGLGRASGWDEDRWDALRFSTPGSSSELGALQGLMTRLAVKVPNLIAEMRLIRERTKPTISDLQVVLQLVQQLLLLEDADAESQVLHQVKIVPSGMTTKRVVMASSYTFRSYDQSVALIHYWYLRLIVIKLRLDLDQTHRKQFESALFVRTSRPEYICRVIREV</sequence>
<gene>
    <name evidence="1" type="ORF">LTR62_008446</name>
</gene>
<protein>
    <submittedName>
        <fullName evidence="1">Uncharacterized protein</fullName>
    </submittedName>
</protein>
<dbReference type="Proteomes" id="UP001310890">
    <property type="component" value="Unassembled WGS sequence"/>
</dbReference>
<evidence type="ECO:0000313" key="1">
    <source>
        <dbReference type="EMBL" id="KAK5116120.1"/>
    </source>
</evidence>
<dbReference type="AlphaFoldDB" id="A0AAN7YR05"/>
<organism evidence="1 2">
    <name type="scientific">Meristemomyces frigidus</name>
    <dbReference type="NCBI Taxonomy" id="1508187"/>
    <lineage>
        <taxon>Eukaryota</taxon>
        <taxon>Fungi</taxon>
        <taxon>Dikarya</taxon>
        <taxon>Ascomycota</taxon>
        <taxon>Pezizomycotina</taxon>
        <taxon>Dothideomycetes</taxon>
        <taxon>Dothideomycetidae</taxon>
        <taxon>Mycosphaerellales</taxon>
        <taxon>Teratosphaeriaceae</taxon>
        <taxon>Meristemomyces</taxon>
    </lineage>
</organism>
<reference evidence="1" key="1">
    <citation type="submission" date="2023-08" db="EMBL/GenBank/DDBJ databases">
        <title>Black Yeasts Isolated from many extreme environments.</title>
        <authorList>
            <person name="Coleine C."/>
            <person name="Stajich J.E."/>
            <person name="Selbmann L."/>
        </authorList>
    </citation>
    <scope>NUCLEOTIDE SEQUENCE</scope>
    <source>
        <strain evidence="1">CCFEE 5401</strain>
    </source>
</reference>
<name>A0AAN7YR05_9PEZI</name>
<evidence type="ECO:0000313" key="2">
    <source>
        <dbReference type="Proteomes" id="UP001310890"/>
    </source>
</evidence>
<comment type="caution">
    <text evidence="1">The sequence shown here is derived from an EMBL/GenBank/DDBJ whole genome shotgun (WGS) entry which is preliminary data.</text>
</comment>
<accession>A0AAN7YR05</accession>
<proteinExistence type="predicted"/>
<dbReference type="EMBL" id="JAVRRL010000009">
    <property type="protein sequence ID" value="KAK5116120.1"/>
    <property type="molecule type" value="Genomic_DNA"/>
</dbReference>